<feature type="region of interest" description="Disordered" evidence="3">
    <location>
        <begin position="609"/>
        <end position="646"/>
    </location>
</feature>
<reference evidence="4" key="1">
    <citation type="journal article" date="2021" name="Proc. Natl. Acad. Sci. U.S.A.">
        <title>Three genomes in the algal genus Volvox reveal the fate of a haploid sex-determining region after a transition to homothallism.</title>
        <authorList>
            <person name="Yamamoto K."/>
            <person name="Hamaji T."/>
            <person name="Kawai-Toyooka H."/>
            <person name="Matsuzaki R."/>
            <person name="Takahashi F."/>
            <person name="Nishimura Y."/>
            <person name="Kawachi M."/>
            <person name="Noguchi H."/>
            <person name="Minakuchi Y."/>
            <person name="Umen J.G."/>
            <person name="Toyoda A."/>
            <person name="Nozaki H."/>
        </authorList>
    </citation>
    <scope>NUCLEOTIDE SEQUENCE</scope>
    <source>
        <strain evidence="4">NIES-3780</strain>
    </source>
</reference>
<dbReference type="PANTHER" id="PTHR24111">
    <property type="entry name" value="LEUCINE-RICH REPEAT-CONTAINING PROTEIN 34"/>
    <property type="match status" value="1"/>
</dbReference>
<dbReference type="InterPro" id="IPR032675">
    <property type="entry name" value="LRR_dom_sf"/>
</dbReference>
<dbReference type="SUPFAM" id="SSF52047">
    <property type="entry name" value="RNI-like"/>
    <property type="match status" value="2"/>
</dbReference>
<feature type="compositionally biased region" description="Low complexity" evidence="3">
    <location>
        <begin position="547"/>
        <end position="556"/>
    </location>
</feature>
<accession>A0A8J4EVI0</accession>
<feature type="compositionally biased region" description="Gly residues" evidence="3">
    <location>
        <begin position="557"/>
        <end position="585"/>
    </location>
</feature>
<evidence type="ECO:0000313" key="4">
    <source>
        <dbReference type="EMBL" id="GIL47269.1"/>
    </source>
</evidence>
<sequence>MTDSKREISGFFVSVEKFASHVAALASPECATRHLRLFHNESHHTAAVVDALSRNASVTSLDIFELDPVAASSLATVLSASPRLAALAVHHPHGHEAVENLCCGIAVSRTLTSLHLSLLDARGVAALAAALLSWSPHSGAASPSSADAAVTAASDCTPRLQHLRLEKCSFTPDAAEALAEALGRQAGALSHLEVVDSDLGDAAAEALLAAPGWRKLLGASSVLGSLALPSCRIGLRGATQLGQLLDSSCNLHSLNLANNKALGCAGARALAEGLAANRGLLRLDLSSCGIGAVGVEALAAALRPGEGRHLADGSGSPPLQQLTLDFNAAGAAGLAALLGATSGPRTCMLRNLQLDQNRIRGAELAEALRGLVMAAEPPSPPPLPRVTAPLERLSLAGNALYDDGVKVLAMCLAEASCLEQLDLRENGISDSGVAALLPLISPRGVSERLGDAVQHAASGVCTNAAGSPSVRITSSPGLQGLLLDGNRLHNGGAQTLLAAVTAAPQLWRFSAEGNKLTDPALRLSLTQLSQLRAARHSQLMVMGRYYSSSSSSSSDDGTGGGRGSGGGAGGGAAAADRGSGGGAGDDGPHRSHGATSPMDVDVTAAAAAGPATGSAGGTPHHKHRLEDQDAAADGDQAGSGDDRQPLRNVAARGADGTALPTGGCGGGGGDGGDAALPVPVSPYFISQAGRQPASGAWCSLSCADGGPSVAAGRVCWTNSIAIPLGNRDRSSGGSSSMESGGCGGDMMMLGTDGAASAASTARVTPLPVAGAVPLLCTSPPPAMCFITAISGVGGTASVGVSKRVSAVGESDHPAPQATCKLPQQVLPSCRRPRYKPLTPEQQRLFEDF</sequence>
<name>A0A8J4EVI0_9CHLO</name>
<keyword evidence="2" id="KW-0677">Repeat</keyword>
<dbReference type="InterPro" id="IPR001611">
    <property type="entry name" value="Leu-rich_rpt"/>
</dbReference>
<comment type="subcellular location">
    <subcellularLocation>
        <location evidence="1">Cytoplasm</location>
        <location evidence="1">Cytoskeleton</location>
        <location evidence="1">Cilium axoneme</location>
    </subcellularLocation>
</comment>
<evidence type="ECO:0000256" key="3">
    <source>
        <dbReference type="SAM" id="MobiDB-lite"/>
    </source>
</evidence>
<proteinExistence type="predicted"/>
<gene>
    <name evidence="4" type="ORF">Vafri_4127</name>
</gene>
<dbReference type="Proteomes" id="UP000747399">
    <property type="component" value="Unassembled WGS sequence"/>
</dbReference>
<dbReference type="PANTHER" id="PTHR24111:SF0">
    <property type="entry name" value="LEUCINE-RICH REPEAT-CONTAINING PROTEIN"/>
    <property type="match status" value="1"/>
</dbReference>
<organism evidence="4 5">
    <name type="scientific">Volvox africanus</name>
    <dbReference type="NCBI Taxonomy" id="51714"/>
    <lineage>
        <taxon>Eukaryota</taxon>
        <taxon>Viridiplantae</taxon>
        <taxon>Chlorophyta</taxon>
        <taxon>core chlorophytes</taxon>
        <taxon>Chlorophyceae</taxon>
        <taxon>CS clade</taxon>
        <taxon>Chlamydomonadales</taxon>
        <taxon>Volvocaceae</taxon>
        <taxon>Volvox</taxon>
    </lineage>
</organism>
<dbReference type="AlphaFoldDB" id="A0A8J4EVI0"/>
<dbReference type="Pfam" id="PF13516">
    <property type="entry name" value="LRR_6"/>
    <property type="match status" value="3"/>
</dbReference>
<dbReference type="InterPro" id="IPR052201">
    <property type="entry name" value="LRR-containing_regulator"/>
</dbReference>
<evidence type="ECO:0000313" key="5">
    <source>
        <dbReference type="Proteomes" id="UP000747399"/>
    </source>
</evidence>
<dbReference type="SMART" id="SM00368">
    <property type="entry name" value="LRR_RI"/>
    <property type="match status" value="9"/>
</dbReference>
<comment type="caution">
    <text evidence="4">The sequence shown here is derived from an EMBL/GenBank/DDBJ whole genome shotgun (WGS) entry which is preliminary data.</text>
</comment>
<feature type="region of interest" description="Disordered" evidence="3">
    <location>
        <begin position="546"/>
        <end position="597"/>
    </location>
</feature>
<evidence type="ECO:0000256" key="1">
    <source>
        <dbReference type="ARBA" id="ARBA00004430"/>
    </source>
</evidence>
<dbReference type="GO" id="GO:0005930">
    <property type="term" value="C:axoneme"/>
    <property type="evidence" value="ECO:0007669"/>
    <property type="project" value="UniProtKB-SubCell"/>
</dbReference>
<protein>
    <submittedName>
        <fullName evidence="4">Uncharacterized protein</fullName>
    </submittedName>
</protein>
<dbReference type="Gene3D" id="3.80.10.10">
    <property type="entry name" value="Ribonuclease Inhibitor"/>
    <property type="match status" value="4"/>
</dbReference>
<evidence type="ECO:0000256" key="2">
    <source>
        <dbReference type="ARBA" id="ARBA00022737"/>
    </source>
</evidence>
<dbReference type="EMBL" id="BNCO01000004">
    <property type="protein sequence ID" value="GIL47269.1"/>
    <property type="molecule type" value="Genomic_DNA"/>
</dbReference>
<keyword evidence="5" id="KW-1185">Reference proteome</keyword>